<keyword evidence="5" id="KW-1185">Reference proteome</keyword>
<dbReference type="GO" id="GO:0030620">
    <property type="term" value="F:U2 snRNA binding"/>
    <property type="evidence" value="ECO:0007669"/>
    <property type="project" value="TreeGrafter"/>
</dbReference>
<dbReference type="PANTHER" id="PTHR15197:SF0">
    <property type="entry name" value="COILIN"/>
    <property type="match status" value="1"/>
</dbReference>
<feature type="compositionally biased region" description="Basic residues" evidence="1">
    <location>
        <begin position="166"/>
        <end position="184"/>
    </location>
</feature>
<dbReference type="Pfam" id="PF23086">
    <property type="entry name" value="Tudor_Coilin"/>
    <property type="match status" value="1"/>
</dbReference>
<evidence type="ECO:0000256" key="1">
    <source>
        <dbReference type="SAM" id="MobiDB-lite"/>
    </source>
</evidence>
<accession>A0A5D2MBI8</accession>
<feature type="domain" description="Coilin tudor" evidence="3">
    <location>
        <begin position="417"/>
        <end position="518"/>
    </location>
</feature>
<protein>
    <submittedName>
        <fullName evidence="4">Uncharacterized protein</fullName>
    </submittedName>
</protein>
<dbReference type="InterPro" id="IPR024822">
    <property type="entry name" value="Coilin"/>
</dbReference>
<feature type="domain" description="Coilin N-terminal" evidence="2">
    <location>
        <begin position="5"/>
        <end position="174"/>
    </location>
</feature>
<feature type="compositionally biased region" description="Basic residues" evidence="1">
    <location>
        <begin position="271"/>
        <end position="285"/>
    </location>
</feature>
<evidence type="ECO:0000259" key="2">
    <source>
        <dbReference type="Pfam" id="PF15862"/>
    </source>
</evidence>
<reference evidence="4 5" key="1">
    <citation type="submission" date="2019-07" db="EMBL/GenBank/DDBJ databases">
        <title>WGS assembly of Gossypium tomentosum.</title>
        <authorList>
            <person name="Chen Z.J."/>
            <person name="Sreedasyam A."/>
            <person name="Ando A."/>
            <person name="Song Q."/>
            <person name="De L."/>
            <person name="Hulse-Kemp A."/>
            <person name="Ding M."/>
            <person name="Ye W."/>
            <person name="Kirkbride R."/>
            <person name="Jenkins J."/>
            <person name="Plott C."/>
            <person name="Lovell J."/>
            <person name="Lin Y.-M."/>
            <person name="Vaughn R."/>
            <person name="Liu B."/>
            <person name="Li W."/>
            <person name="Simpson S."/>
            <person name="Scheffler B."/>
            <person name="Saski C."/>
            <person name="Grover C."/>
            <person name="Hu G."/>
            <person name="Conover J."/>
            <person name="Carlson J."/>
            <person name="Shu S."/>
            <person name="Boston L."/>
            <person name="Williams M."/>
            <person name="Peterson D."/>
            <person name="Mcgee K."/>
            <person name="Jones D."/>
            <person name="Wendel J."/>
            <person name="Stelly D."/>
            <person name="Grimwood J."/>
            <person name="Schmutz J."/>
        </authorList>
    </citation>
    <scope>NUCLEOTIDE SEQUENCE [LARGE SCALE GENOMIC DNA]</scope>
    <source>
        <strain evidence="4">7179.01</strain>
    </source>
</reference>
<dbReference type="AlphaFoldDB" id="A0A5D2MBI8"/>
<proteinExistence type="predicted"/>
<feature type="compositionally biased region" description="Polar residues" evidence="1">
    <location>
        <begin position="245"/>
        <end position="256"/>
    </location>
</feature>
<evidence type="ECO:0000313" key="4">
    <source>
        <dbReference type="EMBL" id="TYH88598.1"/>
    </source>
</evidence>
<dbReference type="GO" id="GO:0015030">
    <property type="term" value="C:Cajal body"/>
    <property type="evidence" value="ECO:0007669"/>
    <property type="project" value="TreeGrafter"/>
</dbReference>
<dbReference type="GO" id="GO:0000387">
    <property type="term" value="P:spliceosomal snRNP assembly"/>
    <property type="evidence" value="ECO:0007669"/>
    <property type="project" value="TreeGrafter"/>
</dbReference>
<dbReference type="EMBL" id="CM017623">
    <property type="protein sequence ID" value="TYH88598.1"/>
    <property type="molecule type" value="Genomic_DNA"/>
</dbReference>
<evidence type="ECO:0000259" key="3">
    <source>
        <dbReference type="Pfam" id="PF23086"/>
    </source>
</evidence>
<dbReference type="Proteomes" id="UP000322667">
    <property type="component" value="Chromosome D01"/>
</dbReference>
<feature type="compositionally biased region" description="Basic residues" evidence="1">
    <location>
        <begin position="204"/>
        <end position="214"/>
    </location>
</feature>
<gene>
    <name evidence="4" type="ORF">ES332_D01G198500v1</name>
</gene>
<feature type="region of interest" description="Disordered" evidence="1">
    <location>
        <begin position="123"/>
        <end position="314"/>
    </location>
</feature>
<dbReference type="GO" id="GO:0030619">
    <property type="term" value="F:U1 snRNA binding"/>
    <property type="evidence" value="ECO:0007669"/>
    <property type="project" value="TreeGrafter"/>
</dbReference>
<evidence type="ECO:0000313" key="5">
    <source>
        <dbReference type="Proteomes" id="UP000322667"/>
    </source>
</evidence>
<organism evidence="4 5">
    <name type="scientific">Gossypium tomentosum</name>
    <name type="common">Hawaiian cotton</name>
    <name type="synonym">Gossypium sandvicense</name>
    <dbReference type="NCBI Taxonomy" id="34277"/>
    <lineage>
        <taxon>Eukaryota</taxon>
        <taxon>Viridiplantae</taxon>
        <taxon>Streptophyta</taxon>
        <taxon>Embryophyta</taxon>
        <taxon>Tracheophyta</taxon>
        <taxon>Spermatophyta</taxon>
        <taxon>Magnoliopsida</taxon>
        <taxon>eudicotyledons</taxon>
        <taxon>Gunneridae</taxon>
        <taxon>Pentapetalae</taxon>
        <taxon>rosids</taxon>
        <taxon>malvids</taxon>
        <taxon>Malvales</taxon>
        <taxon>Malvaceae</taxon>
        <taxon>Malvoideae</taxon>
        <taxon>Gossypium</taxon>
    </lineage>
</organism>
<sequence length="625" mass="69662">METARLRLVFEDPNILSKSQKKQGLKRSWFILKPQHQTIFDLSSDLLHIFDLRKSCPNGLILSMDGFVLPPFEPTCILKDKDIVSVKMKGGKSAEIIKAGNGMNYLEELETMERLPVNTGVKHLANEEFDKETGGYKSELEEDEQELAPLEDQAQVESTPIENMVSKKRKARDKLPSSRKKKSKLASAEKYPVSGDDGIDVRPKKSKSSHKKKVSTNDKPADIQGEPENSSTPEIDETGDDKTNLGRSSQLQNTGKGSADELITTTEVKKLPSRSARRKKAKRRWLREQAKLVKEKPQSKELLGKDDQQSPAKENLKFSEECLQAISNNDVEDNVVPIVVRPGHIRFEPLEEEDAEQAIQHSQISVKTFQWNGITSKKKGQKWGMEKTPFLKRNDNNFSHVSSEMVDVNDKATVTNDMDFDKLMPYSSLLKEGDLVAYRLVELSSTWTPELCSFRVGEISHYDAESNRIMLTPVPGYPNASGKKTDEEASELPDTSLYGEDGSLEIDYSSLIDVRLVKLGNSNATIAIADDNNENYAQNQDVLTRQPNGSKEANSVSAASPAQANGAVNVWEEINQALSAKKAELSKEDGWSRADSSGRSAWSFRALRRSALGPTMAFLRAQNGI</sequence>
<dbReference type="InterPro" id="IPR031722">
    <property type="entry name" value="Coilin_N"/>
</dbReference>
<name>A0A5D2MBI8_GOSTO</name>
<dbReference type="Pfam" id="PF15862">
    <property type="entry name" value="Coilin_N"/>
    <property type="match status" value="1"/>
</dbReference>
<feature type="region of interest" description="Disordered" evidence="1">
    <location>
        <begin position="477"/>
        <end position="496"/>
    </location>
</feature>
<feature type="compositionally biased region" description="Basic and acidic residues" evidence="1">
    <location>
        <begin position="286"/>
        <end position="314"/>
    </location>
</feature>
<feature type="compositionally biased region" description="Basic and acidic residues" evidence="1">
    <location>
        <begin position="124"/>
        <end position="134"/>
    </location>
</feature>
<dbReference type="InterPro" id="IPR056398">
    <property type="entry name" value="Tudor_Coilin"/>
</dbReference>
<dbReference type="PANTHER" id="PTHR15197">
    <property type="entry name" value="COILIN P80"/>
    <property type="match status" value="1"/>
</dbReference>